<keyword evidence="4" id="KW-1185">Reference proteome</keyword>
<dbReference type="EMBL" id="FORR01000001">
    <property type="protein sequence ID" value="SFI58804.1"/>
    <property type="molecule type" value="Genomic_DNA"/>
</dbReference>
<dbReference type="Proteomes" id="UP000199545">
    <property type="component" value="Unassembled WGS sequence"/>
</dbReference>
<reference evidence="3 4" key="1">
    <citation type="submission" date="2016-10" db="EMBL/GenBank/DDBJ databases">
        <authorList>
            <person name="de Groot N.N."/>
        </authorList>
    </citation>
    <scope>NUCLEOTIDE SEQUENCE [LARGE SCALE GENOMIC DNA]</scope>
    <source>
        <strain evidence="3 4">DSM 44778</strain>
    </source>
</reference>
<protein>
    <recommendedName>
        <fullName evidence="5">Peptidoglycan binding domain-containing protein</fullName>
    </recommendedName>
</protein>
<evidence type="ECO:0000313" key="4">
    <source>
        <dbReference type="Proteomes" id="UP000199545"/>
    </source>
</evidence>
<feature type="compositionally biased region" description="Low complexity" evidence="1">
    <location>
        <begin position="142"/>
        <end position="154"/>
    </location>
</feature>
<evidence type="ECO:0000313" key="3">
    <source>
        <dbReference type="EMBL" id="SFI58804.1"/>
    </source>
</evidence>
<feature type="compositionally biased region" description="Pro residues" evidence="1">
    <location>
        <begin position="179"/>
        <end position="188"/>
    </location>
</feature>
<keyword evidence="2" id="KW-0812">Transmembrane</keyword>
<feature type="region of interest" description="Disordered" evidence="1">
    <location>
        <begin position="39"/>
        <end position="80"/>
    </location>
</feature>
<feature type="transmembrane region" description="Helical" evidence="2">
    <location>
        <begin position="213"/>
        <end position="234"/>
    </location>
</feature>
<evidence type="ECO:0000256" key="1">
    <source>
        <dbReference type="SAM" id="MobiDB-lite"/>
    </source>
</evidence>
<evidence type="ECO:0000256" key="2">
    <source>
        <dbReference type="SAM" id="Phobius"/>
    </source>
</evidence>
<name>A0A1I3JF33_9BACL</name>
<keyword evidence="2" id="KW-0472">Membrane</keyword>
<keyword evidence="2" id="KW-1133">Transmembrane helix</keyword>
<dbReference type="OrthoDB" id="9813301at2"/>
<dbReference type="RefSeq" id="WP_093226969.1">
    <property type="nucleotide sequence ID" value="NZ_FORR01000001.1"/>
</dbReference>
<gene>
    <name evidence="3" type="ORF">SAMN05421852_10148</name>
</gene>
<proteinExistence type="predicted"/>
<dbReference type="STRING" id="46223.SAMN05421852_10148"/>
<sequence>MEGKNSNKSIHSLFEPRVNHEEVKRTLLERSIGFEDLNKNERKSDENMDPSLVKAKFPMMPEDTDENIFSDKKNQSVNNQAVKNQSFEALSLESLDKWSTDDLSLFSDPDEEMEKPVGQSKVTPLKTVSKTKPIWPPKTEATSPSPVVTPFPSSQQTVKSEPQADATVQTGKSLEPTRPEPLQPPKSPASPSANAATVQPAKKVSIFSRQSKYFMMVCMIVGLLIAGTGIAYAIKTFGLSDTGKIFGDMIRFQVGNEIVKLDLKQVGYDGKNLASVKKDQVIRWIETEVKPKVEKPAKNAQLKGKKFGSNVEKEQIGYKVDMKQIEKWLNDLPSLVNNTKQVPLVPVKPKWTVQDYKNADKEEVGTSKKKLAANANELENTAKKLDGWVVDPGKTFSLQAVIEEGEKKAEGFRTLYTALSSALMQAGLKKESEGNPFDESKKQGTDDQFINYYNKPIVIKTSLTDGSLVVKILTAPGAQLALVQPDTQEDTAQLKTESGSF</sequence>
<feature type="compositionally biased region" description="Polar residues" evidence="1">
    <location>
        <begin position="120"/>
        <end position="130"/>
    </location>
</feature>
<dbReference type="AlphaFoldDB" id="A0A1I3JF33"/>
<feature type="compositionally biased region" description="Polar residues" evidence="1">
    <location>
        <begin position="155"/>
        <end position="172"/>
    </location>
</feature>
<evidence type="ECO:0008006" key="5">
    <source>
        <dbReference type="Google" id="ProtNLM"/>
    </source>
</evidence>
<organism evidence="3 4">
    <name type="scientific">Thermoflavimicrobium dichotomicum</name>
    <dbReference type="NCBI Taxonomy" id="46223"/>
    <lineage>
        <taxon>Bacteria</taxon>
        <taxon>Bacillati</taxon>
        <taxon>Bacillota</taxon>
        <taxon>Bacilli</taxon>
        <taxon>Bacillales</taxon>
        <taxon>Thermoactinomycetaceae</taxon>
        <taxon>Thermoflavimicrobium</taxon>
    </lineage>
</organism>
<feature type="region of interest" description="Disordered" evidence="1">
    <location>
        <begin position="103"/>
        <end position="201"/>
    </location>
</feature>
<accession>A0A1I3JF33</accession>